<evidence type="ECO:0000256" key="6">
    <source>
        <dbReference type="ARBA" id="ARBA00022741"/>
    </source>
</evidence>
<sequence>DIEKEERGGNFQPHQFHKIYIHRYENVSILFADIKGFTVLATKCTAQELVKILNELFARFDKLATVSDVFVTNLSGYKSGGPGGHHR</sequence>
<dbReference type="PANTHER" id="PTHR45627">
    <property type="entry name" value="ADENYLATE CYCLASE TYPE 1"/>
    <property type="match status" value="1"/>
</dbReference>
<evidence type="ECO:0000256" key="9">
    <source>
        <dbReference type="ARBA" id="ARBA00022989"/>
    </source>
</evidence>
<evidence type="ECO:0000256" key="5">
    <source>
        <dbReference type="ARBA" id="ARBA00022723"/>
    </source>
</evidence>
<dbReference type="PANTHER" id="PTHR45627:SF1">
    <property type="entry name" value="ADENYLATE CYCLASE TYPE 8"/>
    <property type="match status" value="1"/>
</dbReference>
<evidence type="ECO:0000256" key="8">
    <source>
        <dbReference type="ARBA" id="ARBA00022842"/>
    </source>
</evidence>
<keyword evidence="11" id="KW-0456">Lyase</keyword>
<dbReference type="AlphaFoldDB" id="A0AAV8ZB13"/>
<dbReference type="GO" id="GO:0046872">
    <property type="term" value="F:metal ion binding"/>
    <property type="evidence" value="ECO:0007669"/>
    <property type="project" value="UniProtKB-KW"/>
</dbReference>
<evidence type="ECO:0000256" key="4">
    <source>
        <dbReference type="ARBA" id="ARBA00022692"/>
    </source>
</evidence>
<dbReference type="EC" id="4.6.1.1" evidence="3"/>
<reference evidence="13" key="1">
    <citation type="journal article" date="2023" name="Insect Mol. Biol.">
        <title>Genome sequencing provides insights into the evolution of gene families encoding plant cell wall-degrading enzymes in longhorned beetles.</title>
        <authorList>
            <person name="Shin N.R."/>
            <person name="Okamura Y."/>
            <person name="Kirsch R."/>
            <person name="Pauchet Y."/>
        </authorList>
    </citation>
    <scope>NUCLEOTIDE SEQUENCE</scope>
    <source>
        <strain evidence="13">AMC_N1</strain>
    </source>
</reference>
<comment type="subcellular location">
    <subcellularLocation>
        <location evidence="2">Membrane</location>
        <topology evidence="2">Multi-pass membrane protein</topology>
    </subcellularLocation>
</comment>
<accession>A0AAV8ZB13</accession>
<dbReference type="GO" id="GO:0005886">
    <property type="term" value="C:plasma membrane"/>
    <property type="evidence" value="ECO:0007669"/>
    <property type="project" value="TreeGrafter"/>
</dbReference>
<keyword evidence="14" id="KW-1185">Reference proteome</keyword>
<evidence type="ECO:0000313" key="14">
    <source>
        <dbReference type="Proteomes" id="UP001162162"/>
    </source>
</evidence>
<keyword evidence="9" id="KW-1133">Transmembrane helix</keyword>
<keyword evidence="10" id="KW-0472">Membrane</keyword>
<dbReference type="EMBL" id="JAPWTK010000007">
    <property type="protein sequence ID" value="KAJ8960766.1"/>
    <property type="molecule type" value="Genomic_DNA"/>
</dbReference>
<evidence type="ECO:0000256" key="2">
    <source>
        <dbReference type="ARBA" id="ARBA00004141"/>
    </source>
</evidence>
<evidence type="ECO:0000256" key="10">
    <source>
        <dbReference type="ARBA" id="ARBA00023136"/>
    </source>
</evidence>
<dbReference type="Gene3D" id="3.30.70.1230">
    <property type="entry name" value="Nucleotide cyclase"/>
    <property type="match status" value="1"/>
</dbReference>
<organism evidence="13 14">
    <name type="scientific">Aromia moschata</name>
    <dbReference type="NCBI Taxonomy" id="1265417"/>
    <lineage>
        <taxon>Eukaryota</taxon>
        <taxon>Metazoa</taxon>
        <taxon>Ecdysozoa</taxon>
        <taxon>Arthropoda</taxon>
        <taxon>Hexapoda</taxon>
        <taxon>Insecta</taxon>
        <taxon>Pterygota</taxon>
        <taxon>Neoptera</taxon>
        <taxon>Endopterygota</taxon>
        <taxon>Coleoptera</taxon>
        <taxon>Polyphaga</taxon>
        <taxon>Cucujiformia</taxon>
        <taxon>Chrysomeloidea</taxon>
        <taxon>Cerambycidae</taxon>
        <taxon>Cerambycinae</taxon>
        <taxon>Callichromatini</taxon>
        <taxon>Aromia</taxon>
    </lineage>
</organism>
<dbReference type="SUPFAM" id="SSF55073">
    <property type="entry name" value="Nucleotide cyclase"/>
    <property type="match status" value="1"/>
</dbReference>
<evidence type="ECO:0000313" key="13">
    <source>
        <dbReference type="EMBL" id="KAJ8960766.1"/>
    </source>
</evidence>
<keyword evidence="5" id="KW-0479">Metal-binding</keyword>
<dbReference type="GO" id="GO:0004016">
    <property type="term" value="F:adenylate cyclase activity"/>
    <property type="evidence" value="ECO:0007669"/>
    <property type="project" value="UniProtKB-EC"/>
</dbReference>
<comment type="caution">
    <text evidence="13">The sequence shown here is derived from an EMBL/GenBank/DDBJ whole genome shotgun (WGS) entry which is preliminary data.</text>
</comment>
<dbReference type="Pfam" id="PF00211">
    <property type="entry name" value="Guanylate_cyc"/>
    <property type="match status" value="1"/>
</dbReference>
<comment type="catalytic activity">
    <reaction evidence="1">
        <text>ATP = 3',5'-cyclic AMP + diphosphate</text>
        <dbReference type="Rhea" id="RHEA:15389"/>
        <dbReference type="ChEBI" id="CHEBI:30616"/>
        <dbReference type="ChEBI" id="CHEBI:33019"/>
        <dbReference type="ChEBI" id="CHEBI:58165"/>
        <dbReference type="EC" id="4.6.1.1"/>
    </reaction>
</comment>
<dbReference type="Proteomes" id="UP001162162">
    <property type="component" value="Unassembled WGS sequence"/>
</dbReference>
<dbReference type="GO" id="GO:0006171">
    <property type="term" value="P:cAMP biosynthetic process"/>
    <property type="evidence" value="ECO:0007669"/>
    <property type="project" value="TreeGrafter"/>
</dbReference>
<keyword evidence="8" id="KW-0460">Magnesium</keyword>
<feature type="domain" description="Guanylate cyclase" evidence="12">
    <location>
        <begin position="28"/>
        <end position="76"/>
    </location>
</feature>
<gene>
    <name evidence="13" type="ORF">NQ318_020060</name>
</gene>
<evidence type="ECO:0000256" key="1">
    <source>
        <dbReference type="ARBA" id="ARBA00001593"/>
    </source>
</evidence>
<evidence type="ECO:0000256" key="3">
    <source>
        <dbReference type="ARBA" id="ARBA00012201"/>
    </source>
</evidence>
<dbReference type="PROSITE" id="PS50125">
    <property type="entry name" value="GUANYLATE_CYCLASE_2"/>
    <property type="match status" value="1"/>
</dbReference>
<protein>
    <recommendedName>
        <fullName evidence="3">adenylate cyclase</fullName>
        <ecNumber evidence="3">4.6.1.1</ecNumber>
    </recommendedName>
</protein>
<feature type="non-terminal residue" evidence="13">
    <location>
        <position position="1"/>
    </location>
</feature>
<dbReference type="InterPro" id="IPR001054">
    <property type="entry name" value="A/G_cyclase"/>
</dbReference>
<dbReference type="InterPro" id="IPR029787">
    <property type="entry name" value="Nucleotide_cyclase"/>
</dbReference>
<evidence type="ECO:0000256" key="11">
    <source>
        <dbReference type="ARBA" id="ARBA00023239"/>
    </source>
</evidence>
<name>A0AAV8ZB13_9CUCU</name>
<keyword evidence="7" id="KW-0067">ATP-binding</keyword>
<keyword evidence="4" id="KW-0812">Transmembrane</keyword>
<dbReference type="GO" id="GO:0007189">
    <property type="term" value="P:adenylate cyclase-activating G protein-coupled receptor signaling pathway"/>
    <property type="evidence" value="ECO:0007669"/>
    <property type="project" value="TreeGrafter"/>
</dbReference>
<evidence type="ECO:0000259" key="12">
    <source>
        <dbReference type="PROSITE" id="PS50125"/>
    </source>
</evidence>
<evidence type="ECO:0000256" key="7">
    <source>
        <dbReference type="ARBA" id="ARBA00022840"/>
    </source>
</evidence>
<keyword evidence="6" id="KW-0547">Nucleotide-binding</keyword>
<dbReference type="GO" id="GO:0035556">
    <property type="term" value="P:intracellular signal transduction"/>
    <property type="evidence" value="ECO:0007669"/>
    <property type="project" value="InterPro"/>
</dbReference>
<proteinExistence type="predicted"/>
<dbReference type="GO" id="GO:0005524">
    <property type="term" value="F:ATP binding"/>
    <property type="evidence" value="ECO:0007669"/>
    <property type="project" value="UniProtKB-KW"/>
</dbReference>